<comment type="caution">
    <text evidence="1">The sequence shown here is derived from an EMBL/GenBank/DDBJ whole genome shotgun (WGS) entry which is preliminary data.</text>
</comment>
<dbReference type="Gene3D" id="1.25.40.10">
    <property type="entry name" value="Tetratricopeptide repeat domain"/>
    <property type="match status" value="1"/>
</dbReference>
<dbReference type="RefSeq" id="WP_163298859.1">
    <property type="nucleotide sequence ID" value="NZ_JAAGRR010000079.1"/>
</dbReference>
<evidence type="ECO:0000313" key="2">
    <source>
        <dbReference type="Proteomes" id="UP000469346"/>
    </source>
</evidence>
<evidence type="ECO:0008006" key="3">
    <source>
        <dbReference type="Google" id="ProtNLM"/>
    </source>
</evidence>
<accession>A0A6N9TW63</accession>
<sequence length="284" mass="32446">MKGTRGTILVLALALFAVPWCTDRLYEARGRFHAATAGLFPPPTTGVLRASTLEFTGAASDWFFLRVMTVVGQALIEAREPSRAEWQWVYEWLDRVTDLDPRFWDPYVFAEAVLTWKNDMLPQADRLLLKAAEARPDLYRPYFYLGFNHFYFQRDYATAAGYLRKAAKRPGAPGWIMKLAARMSLYGGQTMAGIVLLDDLIRTTRDPRTRASLLRRRQALEAVAVIEKAVAAFRREKGRFPKDIEELVRSGLLASIPADPYGGRFYLDREGRVDTTSRFLPKRR</sequence>
<keyword evidence="2" id="KW-1185">Reference proteome</keyword>
<dbReference type="AlphaFoldDB" id="A0A6N9TW63"/>
<evidence type="ECO:0000313" key="1">
    <source>
        <dbReference type="EMBL" id="NDY42726.1"/>
    </source>
</evidence>
<dbReference type="Proteomes" id="UP000469346">
    <property type="component" value="Unassembled WGS sequence"/>
</dbReference>
<dbReference type="SUPFAM" id="SSF54523">
    <property type="entry name" value="Pili subunits"/>
    <property type="match status" value="1"/>
</dbReference>
<dbReference type="EMBL" id="JAAGRR010000079">
    <property type="protein sequence ID" value="NDY42726.1"/>
    <property type="molecule type" value="Genomic_DNA"/>
</dbReference>
<dbReference type="InterPro" id="IPR045584">
    <property type="entry name" value="Pilin-like"/>
</dbReference>
<name>A0A6N9TW63_DISTH</name>
<organism evidence="1 2">
    <name type="scientific">Dissulfurirhabdus thermomarina</name>
    <dbReference type="NCBI Taxonomy" id="1765737"/>
    <lineage>
        <taxon>Bacteria</taxon>
        <taxon>Deltaproteobacteria</taxon>
        <taxon>Dissulfurirhabdaceae</taxon>
        <taxon>Dissulfurirhabdus</taxon>
    </lineage>
</organism>
<dbReference type="InterPro" id="IPR011990">
    <property type="entry name" value="TPR-like_helical_dom_sf"/>
</dbReference>
<protein>
    <recommendedName>
        <fullName evidence="3">Tetratricopeptide repeat protein</fullName>
    </recommendedName>
</protein>
<gene>
    <name evidence="1" type="ORF">G3N55_07715</name>
</gene>
<reference evidence="1 2" key="1">
    <citation type="submission" date="2020-02" db="EMBL/GenBank/DDBJ databases">
        <title>Comparative genomics of sulfur disproportionating microorganisms.</title>
        <authorList>
            <person name="Ward L.M."/>
            <person name="Bertran E."/>
            <person name="Johnston D.T."/>
        </authorList>
    </citation>
    <scope>NUCLEOTIDE SEQUENCE [LARGE SCALE GENOMIC DNA]</scope>
    <source>
        <strain evidence="1 2">DSM 100025</strain>
    </source>
</reference>
<proteinExistence type="predicted"/>